<accession>F8FGR0</accession>
<reference evidence="1 2" key="2">
    <citation type="journal article" date="2013" name="Genome Announc.">
        <title>Genome Sequence of Growth-Improving Paenibacillus mucilaginosus Strain KNP414.</title>
        <authorList>
            <person name="Lu J.J."/>
            <person name="Wang J.F."/>
            <person name="Hu X.F."/>
        </authorList>
    </citation>
    <scope>NUCLEOTIDE SEQUENCE [LARGE SCALE GENOMIC DNA]</scope>
    <source>
        <strain evidence="1 2">KNP414</strain>
    </source>
</reference>
<protein>
    <submittedName>
        <fullName evidence="1">Uncharacterized protein</fullName>
    </submittedName>
</protein>
<dbReference type="AlphaFoldDB" id="F8FGR0"/>
<reference evidence="2" key="1">
    <citation type="submission" date="2011-06" db="EMBL/GenBank/DDBJ databases">
        <title>Complete genome sequence of Paenibacillus mucilaginosus KNP414.</title>
        <authorList>
            <person name="Wang J."/>
            <person name="Hu S."/>
            <person name="Hu X."/>
            <person name="Zhang B."/>
            <person name="Dong D."/>
            <person name="Zhang S."/>
            <person name="Zhao K."/>
            <person name="Wu D."/>
        </authorList>
    </citation>
    <scope>NUCLEOTIDE SEQUENCE [LARGE SCALE GENOMIC DNA]</scope>
    <source>
        <strain evidence="2">KNP414</strain>
    </source>
</reference>
<dbReference type="HOGENOM" id="CLU_3255074_0_0_9"/>
<proteinExistence type="predicted"/>
<dbReference type="EMBL" id="CP002869">
    <property type="protein sequence ID" value="AEI45437.1"/>
    <property type="molecule type" value="Genomic_DNA"/>
</dbReference>
<sequence length="42" mass="4693">MSNAIFHPVSLSFYDLVPMGVIAIDSALLDRYHEMKPNAVET</sequence>
<gene>
    <name evidence="1" type="ordered locus">KNP414_06925</name>
</gene>
<dbReference type="Proteomes" id="UP000006620">
    <property type="component" value="Chromosome"/>
</dbReference>
<dbReference type="PATRIC" id="fig|1036673.3.peg.6459"/>
<dbReference type="KEGG" id="pms:KNP414_06925"/>
<organism evidence="1 2">
    <name type="scientific">Paenibacillus mucilaginosus (strain KNP414)</name>
    <dbReference type="NCBI Taxonomy" id="1036673"/>
    <lineage>
        <taxon>Bacteria</taxon>
        <taxon>Bacillati</taxon>
        <taxon>Bacillota</taxon>
        <taxon>Bacilli</taxon>
        <taxon>Bacillales</taxon>
        <taxon>Paenibacillaceae</taxon>
        <taxon>Paenibacillus</taxon>
    </lineage>
</organism>
<evidence type="ECO:0000313" key="2">
    <source>
        <dbReference type="Proteomes" id="UP000006620"/>
    </source>
</evidence>
<name>F8FGR0_PAEMK</name>
<evidence type="ECO:0000313" key="1">
    <source>
        <dbReference type="EMBL" id="AEI45437.1"/>
    </source>
</evidence>